<dbReference type="Proteomes" id="UP001338125">
    <property type="component" value="Unassembled WGS sequence"/>
</dbReference>
<dbReference type="Gene3D" id="3.30.559.10">
    <property type="entry name" value="Chloramphenicol acetyltransferase-like domain"/>
    <property type="match status" value="2"/>
</dbReference>
<keyword evidence="3" id="KW-1185">Reference proteome</keyword>
<gene>
    <name evidence="2" type="ORF">PT974_07199</name>
</gene>
<proteinExistence type="predicted"/>
<dbReference type="PANTHER" id="PTHR31642">
    <property type="entry name" value="TRICHOTHECENE 3-O-ACETYLTRANSFERASE"/>
    <property type="match status" value="1"/>
</dbReference>
<sequence length="472" mass="51990">MTLRVLTEKTLIRPSISLVPGRMPVTPLDQYMVRVILPMMCIFQIDEPSLKPIIVQNLQTGLSNAIDELSFLAANIVPDSEEQSSIQLEYDDDAGVWFHTKDLPDMRYEELARQNFPFSSLTAAKFVPDPMGHSAKCPVLTVQATFITGGLVLTFSGHHAIMDAQGMGTFASVWSKYVAAAAEGLGVNDDERLGEDSLDASSTFGPSMERPLAEFPTYWCAEERSYEKMQARILETAVAGDHDELAKLIRLSHWSMSQSKLEELRIATAPRTVTGTSVTANATLSALIWKHVSRARRLSERQIASSSLLSSVNVRRRMDPPLAVEYPGNAIVLARATMTAAELESPGVESLYGIAQKIADSVDWWTPDEIWSLTGAIQACDNVANGMIPPLDYDLLVTSPSRLGDVLGKSRWGAELGSIKALRWAFPAFMDGFVVILPSIHGGVEIMLWTAHETDQRLKADPAWTQWVTQLL</sequence>
<dbReference type="InterPro" id="IPR023213">
    <property type="entry name" value="CAT-like_dom_sf"/>
</dbReference>
<evidence type="ECO:0000313" key="3">
    <source>
        <dbReference type="Proteomes" id="UP001338125"/>
    </source>
</evidence>
<protein>
    <submittedName>
        <fullName evidence="2">Acyltransferase easC-like protein</fullName>
    </submittedName>
</protein>
<dbReference type="EMBL" id="JAVFKD010000012">
    <property type="protein sequence ID" value="KAK5993762.1"/>
    <property type="molecule type" value="Genomic_DNA"/>
</dbReference>
<evidence type="ECO:0000313" key="2">
    <source>
        <dbReference type="EMBL" id="KAK5993762.1"/>
    </source>
</evidence>
<evidence type="ECO:0000256" key="1">
    <source>
        <dbReference type="ARBA" id="ARBA00022679"/>
    </source>
</evidence>
<comment type="caution">
    <text evidence="2">The sequence shown here is derived from an EMBL/GenBank/DDBJ whole genome shotgun (WGS) entry which is preliminary data.</text>
</comment>
<keyword evidence="1" id="KW-0808">Transferase</keyword>
<name>A0ABR0SNP4_9HYPO</name>
<reference evidence="2 3" key="1">
    <citation type="submission" date="2024-01" db="EMBL/GenBank/DDBJ databases">
        <title>Complete genome of Cladobotryum mycophilum ATHUM6906.</title>
        <authorList>
            <person name="Christinaki A.C."/>
            <person name="Myridakis A.I."/>
            <person name="Kouvelis V.N."/>
        </authorList>
    </citation>
    <scope>NUCLEOTIDE SEQUENCE [LARGE SCALE GENOMIC DNA]</scope>
    <source>
        <strain evidence="2 3">ATHUM6906</strain>
    </source>
</reference>
<dbReference type="InterPro" id="IPR050317">
    <property type="entry name" value="Plant_Fungal_Acyltransferase"/>
</dbReference>
<dbReference type="Pfam" id="PF02458">
    <property type="entry name" value="Transferase"/>
    <property type="match status" value="1"/>
</dbReference>
<dbReference type="PANTHER" id="PTHR31642:SF310">
    <property type="entry name" value="FATTY ALCOHOL:CAFFEOYL-COA ACYLTRANSFERASE"/>
    <property type="match status" value="1"/>
</dbReference>
<organism evidence="2 3">
    <name type="scientific">Cladobotryum mycophilum</name>
    <dbReference type="NCBI Taxonomy" id="491253"/>
    <lineage>
        <taxon>Eukaryota</taxon>
        <taxon>Fungi</taxon>
        <taxon>Dikarya</taxon>
        <taxon>Ascomycota</taxon>
        <taxon>Pezizomycotina</taxon>
        <taxon>Sordariomycetes</taxon>
        <taxon>Hypocreomycetidae</taxon>
        <taxon>Hypocreales</taxon>
        <taxon>Hypocreaceae</taxon>
        <taxon>Cladobotryum</taxon>
    </lineage>
</organism>
<accession>A0ABR0SNP4</accession>